<evidence type="ECO:0000313" key="1">
    <source>
        <dbReference type="EMBL" id="MFM9326811.1"/>
    </source>
</evidence>
<organism evidence="1 2">
    <name type="scientific">Paenibacillus mesotrionivorans</name>
    <dbReference type="NCBI Taxonomy" id="3160968"/>
    <lineage>
        <taxon>Bacteria</taxon>
        <taxon>Bacillati</taxon>
        <taxon>Bacillota</taxon>
        <taxon>Bacilli</taxon>
        <taxon>Bacillales</taxon>
        <taxon>Paenibacillaceae</taxon>
        <taxon>Paenibacillus</taxon>
    </lineage>
</organism>
<keyword evidence="2" id="KW-1185">Reference proteome</keyword>
<accession>A0ACC7NQD4</accession>
<proteinExistence type="predicted"/>
<sequence length="143" mass="15230">MKKVIKLVLCLSLVFGVTATVLPVQTEAASYAKAYRSPKGSYKAPAPKSNSGVNKTTPDSNTKAPGTAASTTPKRSFFGGGFARGLFLGGLAGLMFGGLFGNMGFLGQMLGLFVNVFAIIAVIMAVRSLISYFRKRRYSGRRY</sequence>
<dbReference type="EMBL" id="JBJURJ010000001">
    <property type="protein sequence ID" value="MFM9326811.1"/>
    <property type="molecule type" value="Genomic_DNA"/>
</dbReference>
<reference evidence="1" key="1">
    <citation type="submission" date="2024-12" db="EMBL/GenBank/DDBJ databases">
        <authorList>
            <person name="Wu N."/>
        </authorList>
    </citation>
    <scope>NUCLEOTIDE SEQUENCE</scope>
    <source>
        <strain evidence="1">P15</strain>
    </source>
</reference>
<comment type="caution">
    <text evidence="1">The sequence shown here is derived from an EMBL/GenBank/DDBJ whole genome shotgun (WGS) entry which is preliminary data.</text>
</comment>
<dbReference type="Proteomes" id="UP001631969">
    <property type="component" value="Unassembled WGS sequence"/>
</dbReference>
<gene>
    <name evidence="1" type="ORF">ACI1P1_00730</name>
</gene>
<name>A0ACC7NQD4_9BACL</name>
<evidence type="ECO:0000313" key="2">
    <source>
        <dbReference type="Proteomes" id="UP001631969"/>
    </source>
</evidence>
<protein>
    <submittedName>
        <fullName evidence="1">Uncharacterized protein</fullName>
    </submittedName>
</protein>